<feature type="transmembrane region" description="Helical" evidence="1">
    <location>
        <begin position="121"/>
        <end position="140"/>
    </location>
</feature>
<keyword evidence="3" id="KW-1185">Reference proteome</keyword>
<dbReference type="Proteomes" id="UP000030152">
    <property type="component" value="Unassembled WGS sequence"/>
</dbReference>
<evidence type="ECO:0000313" key="2">
    <source>
        <dbReference type="EMBL" id="KGO88131.1"/>
    </source>
</evidence>
<reference evidence="2 3" key="1">
    <citation type="submission" date="2013-09" db="EMBL/GenBank/DDBJ databases">
        <authorList>
            <person name="Zeng Z."/>
            <person name="Chen C."/>
        </authorList>
    </citation>
    <scope>NUCLEOTIDE SEQUENCE [LARGE SCALE GENOMIC DNA]</scope>
    <source>
        <strain evidence="2 3">WB 3.3-2</strain>
    </source>
</reference>
<feature type="transmembrane region" description="Helical" evidence="1">
    <location>
        <begin position="67"/>
        <end position="86"/>
    </location>
</feature>
<keyword evidence="1" id="KW-0812">Transmembrane</keyword>
<gene>
    <name evidence="2" type="ORF">Q765_03525</name>
</gene>
<organism evidence="2 3">
    <name type="scientific">Flavobacterium rivuli WB 3.3-2 = DSM 21788</name>
    <dbReference type="NCBI Taxonomy" id="1121895"/>
    <lineage>
        <taxon>Bacteria</taxon>
        <taxon>Pseudomonadati</taxon>
        <taxon>Bacteroidota</taxon>
        <taxon>Flavobacteriia</taxon>
        <taxon>Flavobacteriales</taxon>
        <taxon>Flavobacteriaceae</taxon>
        <taxon>Flavobacterium</taxon>
    </lineage>
</organism>
<comment type="caution">
    <text evidence="2">The sequence shown here is derived from an EMBL/GenBank/DDBJ whole genome shotgun (WGS) entry which is preliminary data.</text>
</comment>
<name>A0A0A2M926_9FLAO</name>
<dbReference type="STRING" id="1121895.GCA_000378485_01074"/>
<feature type="transmembrane region" description="Helical" evidence="1">
    <location>
        <begin position="36"/>
        <end position="60"/>
    </location>
</feature>
<evidence type="ECO:0000313" key="3">
    <source>
        <dbReference type="Proteomes" id="UP000030152"/>
    </source>
</evidence>
<sequence>MSRFFKLITAISLLTLAFINFVPVSKRLLNMAPAALGWAEFIVLVSHAVLGLSTYIFFYLLKDILKINLVLVVTAICLSCIDYPVYNYNKCSLTLGLILVRVVESFIAYKLYRSNTIKNTTGIIVSILLFLVLVAFYFVMRKF</sequence>
<accession>A0A0A2M926</accession>
<dbReference type="AlphaFoldDB" id="A0A0A2M926"/>
<dbReference type="EMBL" id="JRLX01000002">
    <property type="protein sequence ID" value="KGO88131.1"/>
    <property type="molecule type" value="Genomic_DNA"/>
</dbReference>
<proteinExistence type="predicted"/>
<keyword evidence="1" id="KW-1133">Transmembrane helix</keyword>
<protein>
    <submittedName>
        <fullName evidence="2">Uncharacterized protein</fullName>
    </submittedName>
</protein>
<evidence type="ECO:0000256" key="1">
    <source>
        <dbReference type="SAM" id="Phobius"/>
    </source>
</evidence>
<keyword evidence="1" id="KW-0472">Membrane</keyword>